<keyword evidence="6 9" id="KW-1133">Transmembrane helix</keyword>
<evidence type="ECO:0000313" key="11">
    <source>
        <dbReference type="EMBL" id="ENZ15168.1"/>
    </source>
</evidence>
<keyword evidence="7 9" id="KW-0472">Membrane</keyword>
<dbReference type="RefSeq" id="WP_002595740.1">
    <property type="nucleotide sequence ID" value="NZ_KB851020.1"/>
</dbReference>
<feature type="transmembrane region" description="Helical" evidence="9">
    <location>
        <begin position="86"/>
        <end position="107"/>
    </location>
</feature>
<feature type="transmembrane region" description="Helical" evidence="9">
    <location>
        <begin position="48"/>
        <end position="65"/>
    </location>
</feature>
<dbReference type="PANTHER" id="PTHR35011">
    <property type="entry name" value="2,3-DIKETO-L-GULONATE TRAP TRANSPORTER SMALL PERMEASE PROTEIN YIAM"/>
    <property type="match status" value="1"/>
</dbReference>
<evidence type="ECO:0000259" key="10">
    <source>
        <dbReference type="Pfam" id="PF04290"/>
    </source>
</evidence>
<evidence type="ECO:0000256" key="8">
    <source>
        <dbReference type="ARBA" id="ARBA00038436"/>
    </source>
</evidence>
<evidence type="ECO:0000256" key="1">
    <source>
        <dbReference type="ARBA" id="ARBA00004429"/>
    </source>
</evidence>
<comment type="subcellular location">
    <subcellularLocation>
        <location evidence="1">Cell inner membrane</location>
        <topology evidence="1">Multi-pass membrane protein</topology>
    </subcellularLocation>
</comment>
<comment type="caution">
    <text evidence="11">The sequence shown here is derived from an EMBL/GenBank/DDBJ whole genome shotgun (WGS) entry which is preliminary data.</text>
</comment>
<reference evidence="11 12" key="1">
    <citation type="submission" date="2013-01" db="EMBL/GenBank/DDBJ databases">
        <title>The Genome Sequence of Clostridium clostridioforme 90A8.</title>
        <authorList>
            <consortium name="The Broad Institute Genome Sequencing Platform"/>
            <person name="Earl A."/>
            <person name="Ward D."/>
            <person name="Feldgarden M."/>
            <person name="Gevers D."/>
            <person name="Courvalin P."/>
            <person name="Lambert T."/>
            <person name="Walker B."/>
            <person name="Young S.K."/>
            <person name="Zeng Q."/>
            <person name="Gargeya S."/>
            <person name="Fitzgerald M."/>
            <person name="Haas B."/>
            <person name="Abouelleil A."/>
            <person name="Alvarado L."/>
            <person name="Arachchi H.M."/>
            <person name="Berlin A.M."/>
            <person name="Chapman S.B."/>
            <person name="Dewar J."/>
            <person name="Goldberg J."/>
            <person name="Griggs A."/>
            <person name="Gujja S."/>
            <person name="Hansen M."/>
            <person name="Howarth C."/>
            <person name="Imamovic A."/>
            <person name="Larimer J."/>
            <person name="McCowan C."/>
            <person name="Murphy C."/>
            <person name="Neiman D."/>
            <person name="Pearson M."/>
            <person name="Priest M."/>
            <person name="Roberts A."/>
            <person name="Saif S."/>
            <person name="Shea T."/>
            <person name="Sisk P."/>
            <person name="Sykes S."/>
            <person name="Wortman J."/>
            <person name="Nusbaum C."/>
            <person name="Birren B."/>
        </authorList>
    </citation>
    <scope>NUCLEOTIDE SEQUENCE [LARGE SCALE GENOMIC DNA]</scope>
    <source>
        <strain evidence="11 12">90A8</strain>
    </source>
</reference>
<dbReference type="GO" id="GO:0022857">
    <property type="term" value="F:transmembrane transporter activity"/>
    <property type="evidence" value="ECO:0007669"/>
    <property type="project" value="TreeGrafter"/>
</dbReference>
<proteinExistence type="inferred from homology"/>
<feature type="transmembrane region" description="Helical" evidence="9">
    <location>
        <begin position="127"/>
        <end position="149"/>
    </location>
</feature>
<keyword evidence="5 9" id="KW-0812">Transmembrane</keyword>
<feature type="domain" description="Tripartite ATP-independent periplasmic transporters DctQ component" evidence="10">
    <location>
        <begin position="24"/>
        <end position="153"/>
    </location>
</feature>
<evidence type="ECO:0000256" key="9">
    <source>
        <dbReference type="SAM" id="Phobius"/>
    </source>
</evidence>
<evidence type="ECO:0000256" key="3">
    <source>
        <dbReference type="ARBA" id="ARBA00022475"/>
    </source>
</evidence>
<keyword evidence="4" id="KW-0997">Cell inner membrane</keyword>
<organism evidence="11 12">
    <name type="scientific">[Clostridium] clostridioforme 90A8</name>
    <dbReference type="NCBI Taxonomy" id="999408"/>
    <lineage>
        <taxon>Bacteria</taxon>
        <taxon>Bacillati</taxon>
        <taxon>Bacillota</taxon>
        <taxon>Clostridia</taxon>
        <taxon>Lachnospirales</taxon>
        <taxon>Lachnospiraceae</taxon>
        <taxon>Enterocloster</taxon>
    </lineage>
</organism>
<protein>
    <recommendedName>
        <fullName evidence="10">Tripartite ATP-independent periplasmic transporters DctQ component domain-containing protein</fullName>
    </recommendedName>
</protein>
<dbReference type="GO" id="GO:0005886">
    <property type="term" value="C:plasma membrane"/>
    <property type="evidence" value="ECO:0007669"/>
    <property type="project" value="UniProtKB-SubCell"/>
</dbReference>
<dbReference type="GO" id="GO:0015740">
    <property type="term" value="P:C4-dicarboxylate transport"/>
    <property type="evidence" value="ECO:0007669"/>
    <property type="project" value="TreeGrafter"/>
</dbReference>
<dbReference type="HOGENOM" id="CLU_086356_9_4_9"/>
<accession>A0A0E2HPI3</accession>
<dbReference type="Proteomes" id="UP000013085">
    <property type="component" value="Unassembled WGS sequence"/>
</dbReference>
<dbReference type="PANTHER" id="PTHR35011:SF2">
    <property type="entry name" value="2,3-DIKETO-L-GULONATE TRAP TRANSPORTER SMALL PERMEASE PROTEIN YIAM"/>
    <property type="match status" value="1"/>
</dbReference>
<keyword evidence="2" id="KW-0813">Transport</keyword>
<gene>
    <name evidence="11" type="ORF">HMPREF1090_02314</name>
</gene>
<evidence type="ECO:0000313" key="12">
    <source>
        <dbReference type="Proteomes" id="UP000013085"/>
    </source>
</evidence>
<evidence type="ECO:0000256" key="5">
    <source>
        <dbReference type="ARBA" id="ARBA00022692"/>
    </source>
</evidence>
<evidence type="ECO:0000256" key="7">
    <source>
        <dbReference type="ARBA" id="ARBA00023136"/>
    </source>
</evidence>
<evidence type="ECO:0000256" key="6">
    <source>
        <dbReference type="ARBA" id="ARBA00022989"/>
    </source>
</evidence>
<dbReference type="InterPro" id="IPR055348">
    <property type="entry name" value="DctQ"/>
</dbReference>
<dbReference type="Pfam" id="PF04290">
    <property type="entry name" value="DctQ"/>
    <property type="match status" value="1"/>
</dbReference>
<comment type="similarity">
    <text evidence="8">Belongs to the TRAP transporter small permease family.</text>
</comment>
<evidence type="ECO:0000256" key="4">
    <source>
        <dbReference type="ARBA" id="ARBA00022519"/>
    </source>
</evidence>
<dbReference type="PATRIC" id="fig|999408.3.peg.2486"/>
<name>A0A0E2HPI3_9FIRM</name>
<dbReference type="InterPro" id="IPR007387">
    <property type="entry name" value="TRAP_DctQ"/>
</dbReference>
<dbReference type="AlphaFoldDB" id="A0A0E2HPI3"/>
<sequence length="163" mass="19373">MVKKLESIVYHVQRTFFIAVMTFMLLVLSLHVIMRFAFNNPIIWTDEIITMMQGTLAFAGIGYCFHKKQHTELSLVYDKVPRPVQWLFDLASNGIMLFCTCYMIKYSWKFTLKKNIQMNTIPWMKQSWIYCFITVGFILAACYILLRLLEVFRCINKELRERG</sequence>
<dbReference type="EMBL" id="AGYR01000024">
    <property type="protein sequence ID" value="ENZ15168.1"/>
    <property type="molecule type" value="Genomic_DNA"/>
</dbReference>
<feature type="transmembrane region" description="Helical" evidence="9">
    <location>
        <begin position="16"/>
        <end position="36"/>
    </location>
</feature>
<keyword evidence="3" id="KW-1003">Cell membrane</keyword>
<evidence type="ECO:0000256" key="2">
    <source>
        <dbReference type="ARBA" id="ARBA00022448"/>
    </source>
</evidence>